<dbReference type="InParanoid" id="A0A6I9RMH2"/>
<gene>
    <name evidence="5" type="primary">LOC105050473</name>
</gene>
<evidence type="ECO:0000259" key="3">
    <source>
        <dbReference type="PROSITE" id="PS50157"/>
    </source>
</evidence>
<evidence type="ECO:0000313" key="5">
    <source>
        <dbReference type="RefSeq" id="XP_010928807.1"/>
    </source>
</evidence>
<keyword evidence="1" id="KW-0862">Zinc</keyword>
<keyword evidence="4" id="KW-1185">Reference proteome</keyword>
<dbReference type="GO" id="GO:0008270">
    <property type="term" value="F:zinc ion binding"/>
    <property type="evidence" value="ECO:0007669"/>
    <property type="project" value="UniProtKB-KW"/>
</dbReference>
<dbReference type="RefSeq" id="XP_010928807.1">
    <property type="nucleotide sequence ID" value="XM_010930505.1"/>
</dbReference>
<sequence>MKPGFRSMKEEARAKTRSLYEAANPIACSKCSRRFPTVKGLSEHHYSHIWEKTSAVKDLGHSSSQRQQALPPTATPVLPTPRFMGKPARQPDINPEKSIWKPLHVAGENYDGDKVAVPVGVNLQCSQLKAPAESTGVNTTDEVKQMELDLSLHL</sequence>
<feature type="region of interest" description="Disordered" evidence="2">
    <location>
        <begin position="59"/>
        <end position="96"/>
    </location>
</feature>
<keyword evidence="1" id="KW-0863">Zinc-finger</keyword>
<dbReference type="InterPro" id="IPR013087">
    <property type="entry name" value="Znf_C2H2_type"/>
</dbReference>
<organism evidence="4 5">
    <name type="scientific">Elaeis guineensis var. tenera</name>
    <name type="common">Oil palm</name>
    <dbReference type="NCBI Taxonomy" id="51953"/>
    <lineage>
        <taxon>Eukaryota</taxon>
        <taxon>Viridiplantae</taxon>
        <taxon>Streptophyta</taxon>
        <taxon>Embryophyta</taxon>
        <taxon>Tracheophyta</taxon>
        <taxon>Spermatophyta</taxon>
        <taxon>Magnoliopsida</taxon>
        <taxon>Liliopsida</taxon>
        <taxon>Arecaceae</taxon>
        <taxon>Arecoideae</taxon>
        <taxon>Cocoseae</taxon>
        <taxon>Elaeidinae</taxon>
        <taxon>Elaeis</taxon>
    </lineage>
</organism>
<name>A0A6I9RMH2_ELAGV</name>
<accession>A0A6I9RMH2</accession>
<evidence type="ECO:0000256" key="1">
    <source>
        <dbReference type="PROSITE-ProRule" id="PRU00042"/>
    </source>
</evidence>
<evidence type="ECO:0000256" key="2">
    <source>
        <dbReference type="SAM" id="MobiDB-lite"/>
    </source>
</evidence>
<feature type="domain" description="C2H2-type" evidence="3">
    <location>
        <begin position="26"/>
        <end position="53"/>
    </location>
</feature>
<dbReference type="AlphaFoldDB" id="A0A6I9RMH2"/>
<dbReference type="Proteomes" id="UP000504607">
    <property type="component" value="Chromosome 8"/>
</dbReference>
<reference evidence="5" key="1">
    <citation type="submission" date="2025-08" db="UniProtKB">
        <authorList>
            <consortium name="RefSeq"/>
        </authorList>
    </citation>
    <scope>IDENTIFICATION</scope>
</reference>
<dbReference type="KEGG" id="egu:105050473"/>
<feature type="compositionally biased region" description="Low complexity" evidence="2">
    <location>
        <begin position="69"/>
        <end position="81"/>
    </location>
</feature>
<dbReference type="GeneID" id="105050473"/>
<proteinExistence type="predicted"/>
<dbReference type="PROSITE" id="PS50157">
    <property type="entry name" value="ZINC_FINGER_C2H2_2"/>
    <property type="match status" value="1"/>
</dbReference>
<keyword evidence="1" id="KW-0479">Metal-binding</keyword>
<dbReference type="PROSITE" id="PS00028">
    <property type="entry name" value="ZINC_FINGER_C2H2_1"/>
    <property type="match status" value="1"/>
</dbReference>
<protein>
    <submittedName>
        <fullName evidence="5">Uncharacterized protein LOC105050473</fullName>
    </submittedName>
</protein>
<evidence type="ECO:0000313" key="4">
    <source>
        <dbReference type="Proteomes" id="UP000504607"/>
    </source>
</evidence>